<feature type="region of interest" description="Disordered" evidence="1">
    <location>
        <begin position="65"/>
        <end position="86"/>
    </location>
</feature>
<gene>
    <name evidence="2" type="ORF">O181_023932</name>
</gene>
<name>A0A9Q3CKH3_9BASI</name>
<dbReference type="EMBL" id="AVOT02007585">
    <property type="protein sequence ID" value="MBW0484217.1"/>
    <property type="molecule type" value="Genomic_DNA"/>
</dbReference>
<feature type="region of interest" description="Disordered" evidence="1">
    <location>
        <begin position="153"/>
        <end position="180"/>
    </location>
</feature>
<dbReference type="Proteomes" id="UP000765509">
    <property type="component" value="Unassembled WGS sequence"/>
</dbReference>
<dbReference type="AlphaFoldDB" id="A0A9Q3CKH3"/>
<proteinExistence type="predicted"/>
<reference evidence="2" key="1">
    <citation type="submission" date="2021-03" db="EMBL/GenBank/DDBJ databases">
        <title>Draft genome sequence of rust myrtle Austropuccinia psidii MF-1, a brazilian biotype.</title>
        <authorList>
            <person name="Quecine M.C."/>
            <person name="Pachon D.M.R."/>
            <person name="Bonatelli M.L."/>
            <person name="Correr F.H."/>
            <person name="Franceschini L.M."/>
            <person name="Leite T.F."/>
            <person name="Margarido G.R.A."/>
            <person name="Almeida C.A."/>
            <person name="Ferrarezi J.A."/>
            <person name="Labate C.A."/>
        </authorList>
    </citation>
    <scope>NUCLEOTIDE SEQUENCE</scope>
    <source>
        <strain evidence="2">MF-1</strain>
    </source>
</reference>
<comment type="caution">
    <text evidence="2">The sequence shown here is derived from an EMBL/GenBank/DDBJ whole genome shotgun (WGS) entry which is preliminary data.</text>
</comment>
<protein>
    <submittedName>
        <fullName evidence="2">Uncharacterized protein</fullName>
    </submittedName>
</protein>
<accession>A0A9Q3CKH3</accession>
<organism evidence="2 3">
    <name type="scientific">Austropuccinia psidii MF-1</name>
    <dbReference type="NCBI Taxonomy" id="1389203"/>
    <lineage>
        <taxon>Eukaryota</taxon>
        <taxon>Fungi</taxon>
        <taxon>Dikarya</taxon>
        <taxon>Basidiomycota</taxon>
        <taxon>Pucciniomycotina</taxon>
        <taxon>Pucciniomycetes</taxon>
        <taxon>Pucciniales</taxon>
        <taxon>Sphaerophragmiaceae</taxon>
        <taxon>Austropuccinia</taxon>
    </lineage>
</organism>
<evidence type="ECO:0000256" key="1">
    <source>
        <dbReference type="SAM" id="MobiDB-lite"/>
    </source>
</evidence>
<evidence type="ECO:0000313" key="3">
    <source>
        <dbReference type="Proteomes" id="UP000765509"/>
    </source>
</evidence>
<evidence type="ECO:0000313" key="2">
    <source>
        <dbReference type="EMBL" id="MBW0484217.1"/>
    </source>
</evidence>
<sequence length="331" mass="38604">MSFNRFTAFDYVNPDDPLAELDTDHIINQKNQQISFLQQQLQQSQNAYWAVLEKGNHLQIDKSLNEKKDNNNQQAKKQSPTPHNRSKLCDIHYKFGVANNFPKRYLKILSNPDAHSDDEYISKNTYKINKLEFRSENANKFMQRVDEEIEKVERMEKKQSKRRNQIKVDSPSTSRYSQPPKGLPIDFYDPAWFNTRPYGKKTVLAHEFNVAFLPDASQCIHGIQHQEERLSNRSFTEKYLEQCTFSYSLSHEIAKHNEDSDSNNNEAQISNEISESNDNNMEEILEIQNFEEQEFDPPLDGDTEMAHEHDLTQFVVGGSGLSSTNEWEGNW</sequence>
<keyword evidence="3" id="KW-1185">Reference proteome</keyword>